<sequence>MQKVFSATFRSLGSARRGGTGTHKTDSSGLGSLCCTTPGVRRQDNSAIRKGKDKTVLKYFSVASLMKFNKSRL</sequence>
<comment type="caution">
    <text evidence="2">The sequence shown here is derived from an EMBL/GenBank/DDBJ whole genome shotgun (WGS) entry which is preliminary data.</text>
</comment>
<name>A0A5B7IZR8_PORTR</name>
<dbReference type="AlphaFoldDB" id="A0A5B7IZR8"/>
<protein>
    <submittedName>
        <fullName evidence="2">Uncharacterized protein</fullName>
    </submittedName>
</protein>
<evidence type="ECO:0000313" key="2">
    <source>
        <dbReference type="EMBL" id="MPC87196.1"/>
    </source>
</evidence>
<accession>A0A5B7IZR8</accession>
<evidence type="ECO:0000313" key="3">
    <source>
        <dbReference type="Proteomes" id="UP000324222"/>
    </source>
</evidence>
<reference evidence="2 3" key="1">
    <citation type="submission" date="2019-05" db="EMBL/GenBank/DDBJ databases">
        <title>Another draft genome of Portunus trituberculatus and its Hox gene families provides insights of decapod evolution.</title>
        <authorList>
            <person name="Jeong J.-H."/>
            <person name="Song I."/>
            <person name="Kim S."/>
            <person name="Choi T."/>
            <person name="Kim D."/>
            <person name="Ryu S."/>
            <person name="Kim W."/>
        </authorList>
    </citation>
    <scope>NUCLEOTIDE SEQUENCE [LARGE SCALE GENOMIC DNA]</scope>
    <source>
        <tissue evidence="2">Muscle</tissue>
    </source>
</reference>
<keyword evidence="3" id="KW-1185">Reference proteome</keyword>
<dbReference type="EMBL" id="VSRR010073785">
    <property type="protein sequence ID" value="MPC87196.1"/>
    <property type="molecule type" value="Genomic_DNA"/>
</dbReference>
<dbReference type="Proteomes" id="UP000324222">
    <property type="component" value="Unassembled WGS sequence"/>
</dbReference>
<organism evidence="2 3">
    <name type="scientific">Portunus trituberculatus</name>
    <name type="common">Swimming crab</name>
    <name type="synonym">Neptunus trituberculatus</name>
    <dbReference type="NCBI Taxonomy" id="210409"/>
    <lineage>
        <taxon>Eukaryota</taxon>
        <taxon>Metazoa</taxon>
        <taxon>Ecdysozoa</taxon>
        <taxon>Arthropoda</taxon>
        <taxon>Crustacea</taxon>
        <taxon>Multicrustacea</taxon>
        <taxon>Malacostraca</taxon>
        <taxon>Eumalacostraca</taxon>
        <taxon>Eucarida</taxon>
        <taxon>Decapoda</taxon>
        <taxon>Pleocyemata</taxon>
        <taxon>Brachyura</taxon>
        <taxon>Eubrachyura</taxon>
        <taxon>Portunoidea</taxon>
        <taxon>Portunidae</taxon>
        <taxon>Portuninae</taxon>
        <taxon>Portunus</taxon>
    </lineage>
</organism>
<proteinExistence type="predicted"/>
<feature type="region of interest" description="Disordered" evidence="1">
    <location>
        <begin position="13"/>
        <end position="32"/>
    </location>
</feature>
<gene>
    <name evidence="2" type="ORF">E2C01_082052</name>
</gene>
<evidence type="ECO:0000256" key="1">
    <source>
        <dbReference type="SAM" id="MobiDB-lite"/>
    </source>
</evidence>